<keyword evidence="6" id="KW-1185">Reference proteome</keyword>
<dbReference type="Pfam" id="PF01551">
    <property type="entry name" value="Peptidase_M23"/>
    <property type="match status" value="1"/>
</dbReference>
<comment type="caution">
    <text evidence="5">The sequence shown here is derived from an EMBL/GenBank/DDBJ whole genome shotgun (WGS) entry which is preliminary data.</text>
</comment>
<dbReference type="PANTHER" id="PTHR21666">
    <property type="entry name" value="PEPTIDASE-RELATED"/>
    <property type="match status" value="1"/>
</dbReference>
<dbReference type="InterPro" id="IPR050570">
    <property type="entry name" value="Cell_wall_metabolism_enzyme"/>
</dbReference>
<keyword evidence="1" id="KW-0175">Coiled coil</keyword>
<dbReference type="EMBL" id="JAVCAP010000012">
    <property type="protein sequence ID" value="MDP8567358.1"/>
    <property type="molecule type" value="Genomic_DNA"/>
</dbReference>
<dbReference type="RefSeq" id="WP_306389082.1">
    <property type="nucleotide sequence ID" value="NZ_JAVCAP010000012.1"/>
</dbReference>
<name>A0ABT9JS13_9PROT</name>
<reference evidence="6" key="1">
    <citation type="journal article" date="2019" name="Int. J. Syst. Evol. Microbiol.">
        <title>The Global Catalogue of Microorganisms (GCM) 10K type strain sequencing project: providing services to taxonomists for standard genome sequencing and annotation.</title>
        <authorList>
            <consortium name="The Broad Institute Genomics Platform"/>
            <consortium name="The Broad Institute Genome Sequencing Center for Infectious Disease"/>
            <person name="Wu L."/>
            <person name="Ma J."/>
        </authorList>
    </citation>
    <scope>NUCLEOTIDE SEQUENCE [LARGE SCALE GENOMIC DNA]</scope>
    <source>
        <strain evidence="6">VKM B-3159</strain>
    </source>
</reference>
<gene>
    <name evidence="5" type="ORF">Q9291_05815</name>
</gene>
<accession>A0ABT9JS13</accession>
<dbReference type="InterPro" id="IPR016047">
    <property type="entry name" value="M23ase_b-sheet_dom"/>
</dbReference>
<organism evidence="5 6">
    <name type="scientific">Methylophilus aquaticus</name>
    <dbReference type="NCBI Taxonomy" id="1971610"/>
    <lineage>
        <taxon>Bacteria</taxon>
        <taxon>Pseudomonadati</taxon>
        <taxon>Pseudomonadota</taxon>
        <taxon>Betaproteobacteria</taxon>
        <taxon>Nitrosomonadales</taxon>
        <taxon>Methylophilaceae</taxon>
        <taxon>Methylophilus</taxon>
    </lineage>
</organism>
<feature type="coiled-coil region" evidence="1">
    <location>
        <begin position="43"/>
        <end position="126"/>
    </location>
</feature>
<evidence type="ECO:0000256" key="2">
    <source>
        <dbReference type="SAM" id="MobiDB-lite"/>
    </source>
</evidence>
<protein>
    <submittedName>
        <fullName evidence="5">Peptidoglycan DD-metalloendopeptidase family protein</fullName>
    </submittedName>
</protein>
<feature type="coiled-coil region" evidence="1">
    <location>
        <begin position="194"/>
        <end position="249"/>
    </location>
</feature>
<dbReference type="PANTHER" id="PTHR21666:SF270">
    <property type="entry name" value="MUREIN HYDROLASE ACTIVATOR ENVC"/>
    <property type="match status" value="1"/>
</dbReference>
<evidence type="ECO:0000313" key="5">
    <source>
        <dbReference type="EMBL" id="MDP8567358.1"/>
    </source>
</evidence>
<proteinExistence type="predicted"/>
<evidence type="ECO:0000256" key="3">
    <source>
        <dbReference type="SAM" id="SignalP"/>
    </source>
</evidence>
<evidence type="ECO:0000313" key="6">
    <source>
        <dbReference type="Proteomes" id="UP001225906"/>
    </source>
</evidence>
<feature type="chain" id="PRO_5045211882" evidence="3">
    <location>
        <begin position="38"/>
        <end position="458"/>
    </location>
</feature>
<keyword evidence="3" id="KW-0732">Signal</keyword>
<dbReference type="Proteomes" id="UP001225906">
    <property type="component" value="Unassembled WGS sequence"/>
</dbReference>
<evidence type="ECO:0000259" key="4">
    <source>
        <dbReference type="Pfam" id="PF01551"/>
    </source>
</evidence>
<dbReference type="CDD" id="cd12797">
    <property type="entry name" value="M23_peptidase"/>
    <property type="match status" value="1"/>
</dbReference>
<feature type="compositionally biased region" description="Basic and acidic residues" evidence="2">
    <location>
        <begin position="261"/>
        <end position="281"/>
    </location>
</feature>
<dbReference type="Gene3D" id="2.70.70.10">
    <property type="entry name" value="Glucose Permease (Domain IIA)"/>
    <property type="match status" value="1"/>
</dbReference>
<feature type="signal peptide" evidence="3">
    <location>
        <begin position="1"/>
        <end position="37"/>
    </location>
</feature>
<dbReference type="Gene3D" id="6.10.250.3150">
    <property type="match status" value="1"/>
</dbReference>
<feature type="region of interest" description="Disordered" evidence="2">
    <location>
        <begin position="261"/>
        <end position="307"/>
    </location>
</feature>
<feature type="domain" description="M23ase beta-sheet core" evidence="4">
    <location>
        <begin position="358"/>
        <end position="451"/>
    </location>
</feature>
<evidence type="ECO:0000256" key="1">
    <source>
        <dbReference type="SAM" id="Coils"/>
    </source>
</evidence>
<dbReference type="SUPFAM" id="SSF51261">
    <property type="entry name" value="Duplicated hybrid motif"/>
    <property type="match status" value="1"/>
</dbReference>
<feature type="compositionally biased region" description="Basic and acidic residues" evidence="2">
    <location>
        <begin position="290"/>
        <end position="301"/>
    </location>
</feature>
<sequence length="458" mass="50836">MSEFYALPKPLTRWSARIGLMALCILHSAGMPLSAQAAKTDKAETAKGDLDQIKEKIQQLSNAISASRVAKQDAHDALKASESAISESRKKLRDIQEAQQRNREHLSALQKQMSQLHREVGKQQQAISQQLNQQYRHGNTGALQLLLQQQDPADAARNLKYLGYLTAAHQSQIQSLQVNQEAISRVRAETAEQVQETDALARQYNQTTQKLEQEKTQRSVALSQLSKQIETQEQQLVRLKKDEEALSQLFQKLVAAAKKREQDARARQQKEAAAKRAAELSKKKKSAGRTFEHAPESKVDDNAGNTQNSTVIAKNETLPEYNAQKENFAQLRGRLRLPVRGEVINRFGSARADTGVSWKGLFIRAREGSEVKSVAGGEVVFADWMRGFGNLIVIDHGNGYMSLYGNNEALYKSSGQAVKAGDTIAAVGNSGGNAENGVYYELRRNSIPFDPLQWSSVR</sequence>
<dbReference type="InterPro" id="IPR011055">
    <property type="entry name" value="Dup_hybrid_motif"/>
</dbReference>